<comment type="catalytic activity">
    <reaction evidence="7">
        <text>myo-inositol(out) + H(+)(out) = myo-inositol(in) + H(+)(in)</text>
        <dbReference type="Rhea" id="RHEA:60364"/>
        <dbReference type="ChEBI" id="CHEBI:15378"/>
        <dbReference type="ChEBI" id="CHEBI:17268"/>
    </reaction>
</comment>
<comment type="similarity">
    <text evidence="2 8">Belongs to the major facilitator superfamily. Sugar transporter (TC 2.A.1.1) family.</text>
</comment>
<feature type="transmembrane region" description="Helical" evidence="10">
    <location>
        <begin position="306"/>
        <end position="327"/>
    </location>
</feature>
<dbReference type="Proteomes" id="UP000279259">
    <property type="component" value="Unassembled WGS sequence"/>
</dbReference>
<feature type="transmembrane region" description="Helical" evidence="10">
    <location>
        <begin position="146"/>
        <end position="165"/>
    </location>
</feature>
<accession>A0A427Y273</accession>
<dbReference type="PRINTS" id="PR00171">
    <property type="entry name" value="SUGRTRNSPORT"/>
</dbReference>
<evidence type="ECO:0000256" key="4">
    <source>
        <dbReference type="ARBA" id="ARBA00022692"/>
    </source>
</evidence>
<keyword evidence="3 8" id="KW-0813">Transport</keyword>
<feature type="compositionally biased region" description="Polar residues" evidence="9">
    <location>
        <begin position="508"/>
        <end position="517"/>
    </location>
</feature>
<evidence type="ECO:0000256" key="5">
    <source>
        <dbReference type="ARBA" id="ARBA00022989"/>
    </source>
</evidence>
<dbReference type="InterPro" id="IPR050360">
    <property type="entry name" value="MFS_Sugar_Transporters"/>
</dbReference>
<evidence type="ECO:0000256" key="11">
    <source>
        <dbReference type="SAM" id="SignalP"/>
    </source>
</evidence>
<evidence type="ECO:0000256" key="3">
    <source>
        <dbReference type="ARBA" id="ARBA00022448"/>
    </source>
</evidence>
<name>A0A427Y273_9TREE</name>
<evidence type="ECO:0000313" key="13">
    <source>
        <dbReference type="EMBL" id="RSH85170.1"/>
    </source>
</evidence>
<dbReference type="InterPro" id="IPR005829">
    <property type="entry name" value="Sugar_transporter_CS"/>
</dbReference>
<feature type="transmembrane region" description="Helical" evidence="10">
    <location>
        <begin position="113"/>
        <end position="134"/>
    </location>
</feature>
<dbReference type="NCBIfam" id="TIGR00879">
    <property type="entry name" value="SP"/>
    <property type="match status" value="1"/>
</dbReference>
<evidence type="ECO:0000256" key="7">
    <source>
        <dbReference type="ARBA" id="ARBA00049119"/>
    </source>
</evidence>
<dbReference type="PROSITE" id="PS50850">
    <property type="entry name" value="MFS"/>
    <property type="match status" value="1"/>
</dbReference>
<feature type="transmembrane region" description="Helical" evidence="10">
    <location>
        <begin position="366"/>
        <end position="389"/>
    </location>
</feature>
<feature type="domain" description="Major facilitator superfamily (MFS) profile" evidence="12">
    <location>
        <begin position="14"/>
        <end position="455"/>
    </location>
</feature>
<feature type="compositionally biased region" description="Basic and acidic residues" evidence="9">
    <location>
        <begin position="485"/>
        <end position="507"/>
    </location>
</feature>
<comment type="caution">
    <text evidence="13">The sequence shown here is derived from an EMBL/GenBank/DDBJ whole genome shotgun (WGS) entry which is preliminary data.</text>
</comment>
<feature type="region of interest" description="Disordered" evidence="9">
    <location>
        <begin position="485"/>
        <end position="527"/>
    </location>
</feature>
<dbReference type="Gene3D" id="1.20.1250.20">
    <property type="entry name" value="MFS general substrate transporter like domains"/>
    <property type="match status" value="1"/>
</dbReference>
<keyword evidence="4 10" id="KW-0812">Transmembrane</keyword>
<evidence type="ECO:0000256" key="6">
    <source>
        <dbReference type="ARBA" id="ARBA00023136"/>
    </source>
</evidence>
<dbReference type="InterPro" id="IPR020846">
    <property type="entry name" value="MFS_dom"/>
</dbReference>
<dbReference type="AlphaFoldDB" id="A0A427Y273"/>
<keyword evidence="5 10" id="KW-1133">Transmembrane helix</keyword>
<evidence type="ECO:0000259" key="12">
    <source>
        <dbReference type="PROSITE" id="PS50850"/>
    </source>
</evidence>
<proteinExistence type="inferred from homology"/>
<feature type="transmembrane region" description="Helical" evidence="10">
    <location>
        <begin position="334"/>
        <end position="354"/>
    </location>
</feature>
<sequence>MSAHTRSSKKALTLCLFQSLAGVIFGWSNSEGSGLFNMDAYQRRFGSCDAAGVCSLSTTRQSAITGLLSVGAVIGAVGSGSVADRFGLRLTCLTFIFIYLIGAAIETSSVNTYGQICVARLLTGLGVGATSGLVPVFQAEASPPRFRGLVTGSFQLCVTMGIWGVSMTNWGMSSYSGDVSWRIPVGLQMVWAALLFVGFVLSPESPRFLAKRERWAECRRSLANLRGLPVDHADIDVEMDEVRAAAAKDKERGQASYAECFSPKDRILWRTMIGVLVQVGQQVTGINFFFSYGVQFAQTAGLSNTYIFQIILASVNVAMSFPGILAVDRSGRRPVLLVGAALMFTGQIVVGAVSKAYPNNAIAGDVLIAFTCLFIASFASSWGPVAWVVCGETFPIRLSNLCVTLGTGANWLFNLIIAFAAPQIQARIGTGITFVWAGCLALSFAFAFFCIPETKGMSIEEVDAMYLSGYPAWRSSAFKKAQEEAAIKSHEKHYSRSMHREGPDGEGKSSQQTSARTSAEVDAANVV</sequence>
<keyword evidence="11" id="KW-0732">Signal</keyword>
<evidence type="ECO:0000256" key="2">
    <source>
        <dbReference type="ARBA" id="ARBA00010992"/>
    </source>
</evidence>
<dbReference type="Pfam" id="PF00083">
    <property type="entry name" value="Sugar_tr"/>
    <property type="match status" value="1"/>
</dbReference>
<dbReference type="GO" id="GO:0016020">
    <property type="term" value="C:membrane"/>
    <property type="evidence" value="ECO:0007669"/>
    <property type="project" value="UniProtKB-SubCell"/>
</dbReference>
<gene>
    <name evidence="13" type="ORF">EHS25_004977</name>
</gene>
<evidence type="ECO:0000313" key="14">
    <source>
        <dbReference type="Proteomes" id="UP000279259"/>
    </source>
</evidence>
<dbReference type="InterPro" id="IPR036259">
    <property type="entry name" value="MFS_trans_sf"/>
</dbReference>
<feature type="transmembrane region" description="Helical" evidence="10">
    <location>
        <begin position="428"/>
        <end position="451"/>
    </location>
</feature>
<dbReference type="EMBL" id="RSCD01000021">
    <property type="protein sequence ID" value="RSH85170.1"/>
    <property type="molecule type" value="Genomic_DNA"/>
</dbReference>
<keyword evidence="14" id="KW-1185">Reference proteome</keyword>
<dbReference type="InterPro" id="IPR003663">
    <property type="entry name" value="Sugar/inositol_transpt"/>
</dbReference>
<evidence type="ECO:0000256" key="1">
    <source>
        <dbReference type="ARBA" id="ARBA00004141"/>
    </source>
</evidence>
<evidence type="ECO:0000256" key="8">
    <source>
        <dbReference type="RuleBase" id="RU003346"/>
    </source>
</evidence>
<feature type="signal peptide" evidence="11">
    <location>
        <begin position="1"/>
        <end position="26"/>
    </location>
</feature>
<protein>
    <recommendedName>
        <fullName evidence="12">Major facilitator superfamily (MFS) profile domain-containing protein</fullName>
    </recommendedName>
</protein>
<feature type="transmembrane region" description="Helical" evidence="10">
    <location>
        <begin position="273"/>
        <end position="294"/>
    </location>
</feature>
<dbReference type="PANTHER" id="PTHR48022:SF17">
    <property type="entry name" value="HEXOSE TRANSPORTER"/>
    <property type="match status" value="1"/>
</dbReference>
<dbReference type="SUPFAM" id="SSF103473">
    <property type="entry name" value="MFS general substrate transporter"/>
    <property type="match status" value="1"/>
</dbReference>
<dbReference type="PROSITE" id="PS00217">
    <property type="entry name" value="SUGAR_TRANSPORT_2"/>
    <property type="match status" value="1"/>
</dbReference>
<comment type="subcellular location">
    <subcellularLocation>
        <location evidence="1">Membrane</location>
        <topology evidence="1">Multi-pass membrane protein</topology>
    </subcellularLocation>
</comment>
<dbReference type="GO" id="GO:0005351">
    <property type="term" value="F:carbohydrate:proton symporter activity"/>
    <property type="evidence" value="ECO:0007669"/>
    <property type="project" value="TreeGrafter"/>
</dbReference>
<feature type="chain" id="PRO_5019144976" description="Major facilitator superfamily (MFS) profile domain-containing protein" evidence="11">
    <location>
        <begin position="27"/>
        <end position="527"/>
    </location>
</feature>
<keyword evidence="6 10" id="KW-0472">Membrane</keyword>
<dbReference type="InterPro" id="IPR005828">
    <property type="entry name" value="MFS_sugar_transport-like"/>
</dbReference>
<feature type="transmembrane region" description="Helical" evidence="10">
    <location>
        <begin position="185"/>
        <end position="202"/>
    </location>
</feature>
<feature type="transmembrane region" description="Helical" evidence="10">
    <location>
        <begin position="90"/>
        <end position="107"/>
    </location>
</feature>
<dbReference type="PANTHER" id="PTHR48022">
    <property type="entry name" value="PLASTIDIC GLUCOSE TRANSPORTER 4"/>
    <property type="match status" value="1"/>
</dbReference>
<reference evidence="13 14" key="1">
    <citation type="submission" date="2018-11" db="EMBL/GenBank/DDBJ databases">
        <title>Genome sequence of Saitozyma podzolica DSM 27192.</title>
        <authorList>
            <person name="Aliyu H."/>
            <person name="Gorte O."/>
            <person name="Ochsenreither K."/>
        </authorList>
    </citation>
    <scope>NUCLEOTIDE SEQUENCE [LARGE SCALE GENOMIC DNA]</scope>
    <source>
        <strain evidence="13 14">DSM 27192</strain>
    </source>
</reference>
<feature type="transmembrane region" description="Helical" evidence="10">
    <location>
        <begin position="401"/>
        <end position="422"/>
    </location>
</feature>
<evidence type="ECO:0000256" key="9">
    <source>
        <dbReference type="SAM" id="MobiDB-lite"/>
    </source>
</evidence>
<organism evidence="13 14">
    <name type="scientific">Saitozyma podzolica</name>
    <dbReference type="NCBI Taxonomy" id="1890683"/>
    <lineage>
        <taxon>Eukaryota</taxon>
        <taxon>Fungi</taxon>
        <taxon>Dikarya</taxon>
        <taxon>Basidiomycota</taxon>
        <taxon>Agaricomycotina</taxon>
        <taxon>Tremellomycetes</taxon>
        <taxon>Tremellales</taxon>
        <taxon>Trimorphomycetaceae</taxon>
        <taxon>Saitozyma</taxon>
    </lineage>
</organism>
<dbReference type="OrthoDB" id="6612291at2759"/>
<evidence type="ECO:0000256" key="10">
    <source>
        <dbReference type="SAM" id="Phobius"/>
    </source>
</evidence>